<feature type="chain" id="PRO_5042869517" description="Hydrophobin" evidence="1">
    <location>
        <begin position="19"/>
        <end position="93"/>
    </location>
</feature>
<gene>
    <name evidence="2" type="ORF">N658DRAFT_496453</name>
</gene>
<reference evidence="2" key="2">
    <citation type="submission" date="2023-05" db="EMBL/GenBank/DDBJ databases">
        <authorList>
            <consortium name="Lawrence Berkeley National Laboratory"/>
            <person name="Steindorff A."/>
            <person name="Hensen N."/>
            <person name="Bonometti L."/>
            <person name="Westerberg I."/>
            <person name="Brannstrom I.O."/>
            <person name="Guillou S."/>
            <person name="Cros-Aarteil S."/>
            <person name="Calhoun S."/>
            <person name="Haridas S."/>
            <person name="Kuo A."/>
            <person name="Mondo S."/>
            <person name="Pangilinan J."/>
            <person name="Riley R."/>
            <person name="Labutti K."/>
            <person name="Andreopoulos B."/>
            <person name="Lipzen A."/>
            <person name="Chen C."/>
            <person name="Yanf M."/>
            <person name="Daum C."/>
            <person name="Ng V."/>
            <person name="Clum A."/>
            <person name="Ohm R."/>
            <person name="Martin F."/>
            <person name="Silar P."/>
            <person name="Natvig D."/>
            <person name="Lalanne C."/>
            <person name="Gautier V."/>
            <person name="Ament-Velasquez S.L."/>
            <person name="Kruys A."/>
            <person name="Hutchinson M.I."/>
            <person name="Powell A.J."/>
            <person name="Barry K."/>
            <person name="Miller A.N."/>
            <person name="Grigoriev I.V."/>
            <person name="Debuchy R."/>
            <person name="Gladieux P."/>
            <person name="Thoren M.H."/>
            <person name="Johannesson H."/>
        </authorList>
    </citation>
    <scope>NUCLEOTIDE SEQUENCE</scope>
    <source>
        <strain evidence="2">CBS 757.83</strain>
    </source>
</reference>
<proteinExistence type="predicted"/>
<protein>
    <recommendedName>
        <fullName evidence="4">Hydrophobin</fullName>
    </recommendedName>
</protein>
<dbReference type="Proteomes" id="UP001305647">
    <property type="component" value="Unassembled WGS sequence"/>
</dbReference>
<evidence type="ECO:0000256" key="1">
    <source>
        <dbReference type="SAM" id="SignalP"/>
    </source>
</evidence>
<sequence>MQFSNIFTVLALAMTATALPAADVAARHDSKTCNNEQKSVCCNGGLLGGIGCTVGVLSILTGDTCQGSAYCCETQAAAGAIVNINALNCVKVF</sequence>
<feature type="signal peptide" evidence="1">
    <location>
        <begin position="1"/>
        <end position="18"/>
    </location>
</feature>
<dbReference type="EMBL" id="MU863636">
    <property type="protein sequence ID" value="KAK4101161.1"/>
    <property type="molecule type" value="Genomic_DNA"/>
</dbReference>
<evidence type="ECO:0008006" key="4">
    <source>
        <dbReference type="Google" id="ProtNLM"/>
    </source>
</evidence>
<organism evidence="2 3">
    <name type="scientific">Parathielavia hyrcaniae</name>
    <dbReference type="NCBI Taxonomy" id="113614"/>
    <lineage>
        <taxon>Eukaryota</taxon>
        <taxon>Fungi</taxon>
        <taxon>Dikarya</taxon>
        <taxon>Ascomycota</taxon>
        <taxon>Pezizomycotina</taxon>
        <taxon>Sordariomycetes</taxon>
        <taxon>Sordariomycetidae</taxon>
        <taxon>Sordariales</taxon>
        <taxon>Chaetomiaceae</taxon>
        <taxon>Parathielavia</taxon>
    </lineage>
</organism>
<accession>A0AAN6Q552</accession>
<dbReference type="AlphaFoldDB" id="A0AAN6Q552"/>
<comment type="caution">
    <text evidence="2">The sequence shown here is derived from an EMBL/GenBank/DDBJ whole genome shotgun (WGS) entry which is preliminary data.</text>
</comment>
<evidence type="ECO:0000313" key="2">
    <source>
        <dbReference type="EMBL" id="KAK4101161.1"/>
    </source>
</evidence>
<keyword evidence="1" id="KW-0732">Signal</keyword>
<keyword evidence="3" id="KW-1185">Reference proteome</keyword>
<name>A0AAN6Q552_9PEZI</name>
<reference evidence="2" key="1">
    <citation type="journal article" date="2023" name="Mol. Phylogenet. Evol.">
        <title>Genome-scale phylogeny and comparative genomics of the fungal order Sordariales.</title>
        <authorList>
            <person name="Hensen N."/>
            <person name="Bonometti L."/>
            <person name="Westerberg I."/>
            <person name="Brannstrom I.O."/>
            <person name="Guillou S."/>
            <person name="Cros-Aarteil S."/>
            <person name="Calhoun S."/>
            <person name="Haridas S."/>
            <person name="Kuo A."/>
            <person name="Mondo S."/>
            <person name="Pangilinan J."/>
            <person name="Riley R."/>
            <person name="LaButti K."/>
            <person name="Andreopoulos B."/>
            <person name="Lipzen A."/>
            <person name="Chen C."/>
            <person name="Yan M."/>
            <person name="Daum C."/>
            <person name="Ng V."/>
            <person name="Clum A."/>
            <person name="Steindorff A."/>
            <person name="Ohm R.A."/>
            <person name="Martin F."/>
            <person name="Silar P."/>
            <person name="Natvig D.O."/>
            <person name="Lalanne C."/>
            <person name="Gautier V."/>
            <person name="Ament-Velasquez S.L."/>
            <person name="Kruys A."/>
            <person name="Hutchinson M.I."/>
            <person name="Powell A.J."/>
            <person name="Barry K."/>
            <person name="Miller A.N."/>
            <person name="Grigoriev I.V."/>
            <person name="Debuchy R."/>
            <person name="Gladieux P."/>
            <person name="Hiltunen Thoren M."/>
            <person name="Johannesson H."/>
        </authorList>
    </citation>
    <scope>NUCLEOTIDE SEQUENCE</scope>
    <source>
        <strain evidence="2">CBS 757.83</strain>
    </source>
</reference>
<evidence type="ECO:0000313" key="3">
    <source>
        <dbReference type="Proteomes" id="UP001305647"/>
    </source>
</evidence>